<dbReference type="EMBL" id="GBXM01096072">
    <property type="protein sequence ID" value="JAH12505.1"/>
    <property type="molecule type" value="Transcribed_RNA"/>
</dbReference>
<name>A0A0E9Q837_ANGAN</name>
<sequence>MYRNPVNTVQLQGLTLKTNEKGRGFFLGKEQLSHISCYFTVQ</sequence>
<dbReference type="AlphaFoldDB" id="A0A0E9Q837"/>
<evidence type="ECO:0000313" key="1">
    <source>
        <dbReference type="EMBL" id="JAH12505.1"/>
    </source>
</evidence>
<accession>A0A0E9Q837</accession>
<reference evidence="1" key="1">
    <citation type="submission" date="2014-11" db="EMBL/GenBank/DDBJ databases">
        <authorList>
            <person name="Amaro Gonzalez C."/>
        </authorList>
    </citation>
    <scope>NUCLEOTIDE SEQUENCE</scope>
</reference>
<organism evidence="1">
    <name type="scientific">Anguilla anguilla</name>
    <name type="common">European freshwater eel</name>
    <name type="synonym">Muraena anguilla</name>
    <dbReference type="NCBI Taxonomy" id="7936"/>
    <lineage>
        <taxon>Eukaryota</taxon>
        <taxon>Metazoa</taxon>
        <taxon>Chordata</taxon>
        <taxon>Craniata</taxon>
        <taxon>Vertebrata</taxon>
        <taxon>Euteleostomi</taxon>
        <taxon>Actinopterygii</taxon>
        <taxon>Neopterygii</taxon>
        <taxon>Teleostei</taxon>
        <taxon>Anguilliformes</taxon>
        <taxon>Anguillidae</taxon>
        <taxon>Anguilla</taxon>
    </lineage>
</organism>
<protein>
    <submittedName>
        <fullName evidence="1">Uncharacterized protein</fullName>
    </submittedName>
</protein>
<proteinExistence type="predicted"/>
<reference evidence="1" key="2">
    <citation type="journal article" date="2015" name="Fish Shellfish Immunol.">
        <title>Early steps in the European eel (Anguilla anguilla)-Vibrio vulnificus interaction in the gills: Role of the RtxA13 toxin.</title>
        <authorList>
            <person name="Callol A."/>
            <person name="Pajuelo D."/>
            <person name="Ebbesson L."/>
            <person name="Teles M."/>
            <person name="MacKenzie S."/>
            <person name="Amaro C."/>
        </authorList>
    </citation>
    <scope>NUCLEOTIDE SEQUENCE</scope>
</reference>